<dbReference type="SUPFAM" id="SSF90123">
    <property type="entry name" value="ABC transporter transmembrane region"/>
    <property type="match status" value="1"/>
</dbReference>
<keyword evidence="13" id="KW-1185">Reference proteome</keyword>
<dbReference type="GO" id="GO:0016887">
    <property type="term" value="F:ATP hydrolysis activity"/>
    <property type="evidence" value="ECO:0007669"/>
    <property type="project" value="InterPro"/>
</dbReference>
<keyword evidence="8 9" id="KW-0472">Membrane</keyword>
<evidence type="ECO:0000313" key="13">
    <source>
        <dbReference type="Proteomes" id="UP000286268"/>
    </source>
</evidence>
<name>A0A410DX03_9CLOT</name>
<dbReference type="InterPro" id="IPR036640">
    <property type="entry name" value="ABC1_TM_sf"/>
</dbReference>
<dbReference type="Pfam" id="PF00664">
    <property type="entry name" value="ABC_membrane"/>
    <property type="match status" value="1"/>
</dbReference>
<dbReference type="SUPFAM" id="SSF52540">
    <property type="entry name" value="P-loop containing nucleoside triphosphate hydrolases"/>
    <property type="match status" value="1"/>
</dbReference>
<dbReference type="InterPro" id="IPR003593">
    <property type="entry name" value="AAA+_ATPase"/>
</dbReference>
<evidence type="ECO:0000256" key="8">
    <source>
        <dbReference type="ARBA" id="ARBA00023136"/>
    </source>
</evidence>
<keyword evidence="7 9" id="KW-1133">Transmembrane helix</keyword>
<dbReference type="SMART" id="SM00382">
    <property type="entry name" value="AAA"/>
    <property type="match status" value="1"/>
</dbReference>
<accession>A0A410DX03</accession>
<dbReference type="PROSITE" id="PS50929">
    <property type="entry name" value="ABC_TM1F"/>
    <property type="match status" value="1"/>
</dbReference>
<evidence type="ECO:0000256" key="9">
    <source>
        <dbReference type="SAM" id="Phobius"/>
    </source>
</evidence>
<feature type="transmembrane region" description="Helical" evidence="9">
    <location>
        <begin position="17"/>
        <end position="38"/>
    </location>
</feature>
<gene>
    <name evidence="12" type="ORF">C1I91_19225</name>
</gene>
<comment type="subcellular location">
    <subcellularLocation>
        <location evidence="1">Cell membrane</location>
        <topology evidence="1">Multi-pass membrane protein</topology>
    </subcellularLocation>
</comment>
<dbReference type="Gene3D" id="1.20.1560.10">
    <property type="entry name" value="ABC transporter type 1, transmembrane domain"/>
    <property type="match status" value="1"/>
</dbReference>
<protein>
    <submittedName>
        <fullName evidence="12">ABC transporter ATP-binding protein</fullName>
    </submittedName>
</protein>
<evidence type="ECO:0000259" key="10">
    <source>
        <dbReference type="PROSITE" id="PS50893"/>
    </source>
</evidence>
<feature type="transmembrane region" description="Helical" evidence="9">
    <location>
        <begin position="58"/>
        <end position="75"/>
    </location>
</feature>
<dbReference type="OrthoDB" id="9770415at2"/>
<feature type="domain" description="ABC transmembrane type-1" evidence="11">
    <location>
        <begin position="19"/>
        <end position="296"/>
    </location>
</feature>
<evidence type="ECO:0000256" key="3">
    <source>
        <dbReference type="ARBA" id="ARBA00022475"/>
    </source>
</evidence>
<dbReference type="AlphaFoldDB" id="A0A410DX03"/>
<evidence type="ECO:0000256" key="6">
    <source>
        <dbReference type="ARBA" id="ARBA00022840"/>
    </source>
</evidence>
<dbReference type="PANTHER" id="PTHR43394">
    <property type="entry name" value="ATP-DEPENDENT PERMEASE MDL1, MITOCHONDRIAL"/>
    <property type="match status" value="1"/>
</dbReference>
<proteinExistence type="predicted"/>
<dbReference type="RefSeq" id="WP_128214323.1">
    <property type="nucleotide sequence ID" value="NZ_CP025746.1"/>
</dbReference>
<evidence type="ECO:0000256" key="7">
    <source>
        <dbReference type="ARBA" id="ARBA00022989"/>
    </source>
</evidence>
<evidence type="ECO:0000256" key="4">
    <source>
        <dbReference type="ARBA" id="ARBA00022692"/>
    </source>
</evidence>
<dbReference type="InterPro" id="IPR017871">
    <property type="entry name" value="ABC_transporter-like_CS"/>
</dbReference>
<dbReference type="InterPro" id="IPR039421">
    <property type="entry name" value="Type_1_exporter"/>
</dbReference>
<dbReference type="Pfam" id="PF00005">
    <property type="entry name" value="ABC_tran"/>
    <property type="match status" value="1"/>
</dbReference>
<dbReference type="PANTHER" id="PTHR43394:SF1">
    <property type="entry name" value="ATP-BINDING CASSETTE SUB-FAMILY B MEMBER 10, MITOCHONDRIAL"/>
    <property type="match status" value="1"/>
</dbReference>
<evidence type="ECO:0000259" key="11">
    <source>
        <dbReference type="PROSITE" id="PS50929"/>
    </source>
</evidence>
<sequence length="570" mass="64857">MSSSMIFMVKYIDKKRWLILGYFALFLESITGIVAILLQRDLIDEVFTGKQYDKFPMLLALFAVFFFGPKLWFTVRKVAFFHIGYQVQRSLTKDFLLKIYDMPTGSFNKEHVGKLLNHMRSDIADASDLAINQLLSEAVKNVLTIIFLSYSVAHISFIMLFVVIIVAIIYYVLLHKFGEKTKKFAQCVRQEKAKVSITVEESISSVREIVAYNRQGWQLKKYEEKFSDYFKAILKQGIFKSKLLFVSEPFLFGTKLVAIFFGAVSVIYNKISLGDFVAGFALVDQLVTELGQFFDQAFTGKRLVASVECIQSVMMKDSIKFGSKDFNCDIASIKFKEVTFSYSEEATPVLNDLTIDFPIGKKIAIVGESGSGKSTIAQLLLRAYSPDKGEVLINDVPINFYGKHYTDKVSAVFQQPHFLPSSIRENLVFDKEYDDIELKKVCKEMLCYDFITEFPREYETEVGERGTTLSGGQKQRLALARALLKNTEVLILDEATSALDTETEYWVQKNIDKLRQGKTTIIIAHRISTIQNADIIYVLHKGKVAAKGTHESLMKESPVYKKLYAVQQIC</sequence>
<keyword evidence="6 12" id="KW-0067">ATP-binding</keyword>
<dbReference type="FunFam" id="3.40.50.300:FF:000221">
    <property type="entry name" value="Multidrug ABC transporter ATP-binding protein"/>
    <property type="match status" value="1"/>
</dbReference>
<organism evidence="12 13">
    <name type="scientific">Clostridium manihotivorum</name>
    <dbReference type="NCBI Taxonomy" id="2320868"/>
    <lineage>
        <taxon>Bacteria</taxon>
        <taxon>Bacillati</taxon>
        <taxon>Bacillota</taxon>
        <taxon>Clostridia</taxon>
        <taxon>Eubacteriales</taxon>
        <taxon>Clostridiaceae</taxon>
        <taxon>Clostridium</taxon>
    </lineage>
</organism>
<dbReference type="GO" id="GO:0005886">
    <property type="term" value="C:plasma membrane"/>
    <property type="evidence" value="ECO:0007669"/>
    <property type="project" value="UniProtKB-SubCell"/>
</dbReference>
<dbReference type="PROSITE" id="PS00211">
    <property type="entry name" value="ABC_TRANSPORTER_1"/>
    <property type="match status" value="1"/>
</dbReference>
<dbReference type="InterPro" id="IPR003439">
    <property type="entry name" value="ABC_transporter-like_ATP-bd"/>
</dbReference>
<feature type="domain" description="ABC transporter" evidence="10">
    <location>
        <begin position="333"/>
        <end position="566"/>
    </location>
</feature>
<reference evidence="12 13" key="1">
    <citation type="submission" date="2018-01" db="EMBL/GenBank/DDBJ databases">
        <title>Genome Sequencing and Assembly of Anaerobacter polyendosporus strain CT4.</title>
        <authorList>
            <person name="Tachaapaikoon C."/>
            <person name="Sutheeworapong S."/>
            <person name="Jenjaroenpun P."/>
            <person name="Wongsurawat T."/>
            <person name="Nookeaw I."/>
            <person name="Cheawchanlertfa P."/>
            <person name="Kosugi A."/>
            <person name="Cheevadhanarak S."/>
            <person name="Ratanakhanokchai K."/>
        </authorList>
    </citation>
    <scope>NUCLEOTIDE SEQUENCE [LARGE SCALE GENOMIC DNA]</scope>
    <source>
        <strain evidence="12 13">CT4</strain>
    </source>
</reference>
<dbReference type="InterPro" id="IPR011527">
    <property type="entry name" value="ABC1_TM_dom"/>
</dbReference>
<dbReference type="EMBL" id="CP025746">
    <property type="protein sequence ID" value="QAA33597.1"/>
    <property type="molecule type" value="Genomic_DNA"/>
</dbReference>
<dbReference type="CDD" id="cd07346">
    <property type="entry name" value="ABC_6TM_exporters"/>
    <property type="match status" value="1"/>
</dbReference>
<dbReference type="GO" id="GO:0015421">
    <property type="term" value="F:ABC-type oligopeptide transporter activity"/>
    <property type="evidence" value="ECO:0007669"/>
    <property type="project" value="TreeGrafter"/>
</dbReference>
<keyword evidence="4 9" id="KW-0812">Transmembrane</keyword>
<evidence type="ECO:0000256" key="2">
    <source>
        <dbReference type="ARBA" id="ARBA00022448"/>
    </source>
</evidence>
<keyword evidence="2" id="KW-0813">Transport</keyword>
<evidence type="ECO:0000313" key="12">
    <source>
        <dbReference type="EMBL" id="QAA33597.1"/>
    </source>
</evidence>
<feature type="transmembrane region" description="Helical" evidence="9">
    <location>
        <begin position="145"/>
        <end position="173"/>
    </location>
</feature>
<evidence type="ECO:0000256" key="5">
    <source>
        <dbReference type="ARBA" id="ARBA00022741"/>
    </source>
</evidence>
<keyword evidence="3" id="KW-1003">Cell membrane</keyword>
<dbReference type="InterPro" id="IPR027417">
    <property type="entry name" value="P-loop_NTPase"/>
</dbReference>
<dbReference type="KEGG" id="cmah:C1I91_19225"/>
<evidence type="ECO:0000256" key="1">
    <source>
        <dbReference type="ARBA" id="ARBA00004651"/>
    </source>
</evidence>
<dbReference type="Gene3D" id="3.40.50.300">
    <property type="entry name" value="P-loop containing nucleotide triphosphate hydrolases"/>
    <property type="match status" value="1"/>
</dbReference>
<dbReference type="PROSITE" id="PS50893">
    <property type="entry name" value="ABC_TRANSPORTER_2"/>
    <property type="match status" value="1"/>
</dbReference>
<keyword evidence="5" id="KW-0547">Nucleotide-binding</keyword>
<dbReference type="GO" id="GO:0005524">
    <property type="term" value="F:ATP binding"/>
    <property type="evidence" value="ECO:0007669"/>
    <property type="project" value="UniProtKB-KW"/>
</dbReference>
<dbReference type="Proteomes" id="UP000286268">
    <property type="component" value="Chromosome"/>
</dbReference>